<protein>
    <submittedName>
        <fullName evidence="2">Uncharacterized protein</fullName>
    </submittedName>
</protein>
<keyword evidence="3" id="KW-1185">Reference proteome</keyword>
<evidence type="ECO:0000313" key="3">
    <source>
        <dbReference type="Proteomes" id="UP000299102"/>
    </source>
</evidence>
<name>A0A4C1SZU9_EUMVA</name>
<accession>A0A4C1SZU9</accession>
<sequence>MTSWASTRTGTRAWPTRWTPLSPSWPAIRRAPPRPPAVGRNRDATHHRDRLPAAWSGGGVRYPREVEEGRESRLRGVPFFGVVNSQRLRASDSEGPYSIRAVRPTEVQPLAPCLGQHAPAGPRPGRRCSSRAHVYVIL</sequence>
<feature type="region of interest" description="Disordered" evidence="1">
    <location>
        <begin position="1"/>
        <end position="60"/>
    </location>
</feature>
<gene>
    <name evidence="2" type="ORF">EVAR_92721_1</name>
</gene>
<dbReference type="EMBL" id="BGZK01000023">
    <property type="protein sequence ID" value="GBP06800.1"/>
    <property type="molecule type" value="Genomic_DNA"/>
</dbReference>
<dbReference type="Proteomes" id="UP000299102">
    <property type="component" value="Unassembled WGS sequence"/>
</dbReference>
<dbReference type="AlphaFoldDB" id="A0A4C1SZU9"/>
<proteinExistence type="predicted"/>
<evidence type="ECO:0000313" key="2">
    <source>
        <dbReference type="EMBL" id="GBP06800.1"/>
    </source>
</evidence>
<feature type="compositionally biased region" description="Polar residues" evidence="1">
    <location>
        <begin position="1"/>
        <end position="10"/>
    </location>
</feature>
<organism evidence="2 3">
    <name type="scientific">Eumeta variegata</name>
    <name type="common">Bagworm moth</name>
    <name type="synonym">Eumeta japonica</name>
    <dbReference type="NCBI Taxonomy" id="151549"/>
    <lineage>
        <taxon>Eukaryota</taxon>
        <taxon>Metazoa</taxon>
        <taxon>Ecdysozoa</taxon>
        <taxon>Arthropoda</taxon>
        <taxon>Hexapoda</taxon>
        <taxon>Insecta</taxon>
        <taxon>Pterygota</taxon>
        <taxon>Neoptera</taxon>
        <taxon>Endopterygota</taxon>
        <taxon>Lepidoptera</taxon>
        <taxon>Glossata</taxon>
        <taxon>Ditrysia</taxon>
        <taxon>Tineoidea</taxon>
        <taxon>Psychidae</taxon>
        <taxon>Oiketicinae</taxon>
        <taxon>Eumeta</taxon>
    </lineage>
</organism>
<evidence type="ECO:0000256" key="1">
    <source>
        <dbReference type="SAM" id="MobiDB-lite"/>
    </source>
</evidence>
<reference evidence="2 3" key="1">
    <citation type="journal article" date="2019" name="Commun. Biol.">
        <title>The bagworm genome reveals a unique fibroin gene that provides high tensile strength.</title>
        <authorList>
            <person name="Kono N."/>
            <person name="Nakamura H."/>
            <person name="Ohtoshi R."/>
            <person name="Tomita M."/>
            <person name="Numata K."/>
            <person name="Arakawa K."/>
        </authorList>
    </citation>
    <scope>NUCLEOTIDE SEQUENCE [LARGE SCALE GENOMIC DNA]</scope>
</reference>
<comment type="caution">
    <text evidence="2">The sequence shown here is derived from an EMBL/GenBank/DDBJ whole genome shotgun (WGS) entry which is preliminary data.</text>
</comment>